<feature type="region of interest" description="Disordered" evidence="1">
    <location>
        <begin position="79"/>
        <end position="122"/>
    </location>
</feature>
<dbReference type="AlphaFoldDB" id="A0A9W7WC92"/>
<feature type="compositionally biased region" description="Basic and acidic residues" evidence="1">
    <location>
        <begin position="79"/>
        <end position="88"/>
    </location>
</feature>
<evidence type="ECO:0008006" key="4">
    <source>
        <dbReference type="Google" id="ProtNLM"/>
    </source>
</evidence>
<name>A0A9W7WC92_TRIRA</name>
<protein>
    <recommendedName>
        <fullName evidence="4">DUF4806 domain-containing protein</fullName>
    </recommendedName>
</protein>
<dbReference type="Proteomes" id="UP001059041">
    <property type="component" value="Linkage Group LG21"/>
</dbReference>
<comment type="caution">
    <text evidence="2">The sequence shown here is derived from an EMBL/GenBank/DDBJ whole genome shotgun (WGS) entry which is preliminary data.</text>
</comment>
<proteinExistence type="predicted"/>
<dbReference type="PANTHER" id="PTHR34153:SF2">
    <property type="entry name" value="SI:CH211-262H13.3-RELATED"/>
    <property type="match status" value="1"/>
</dbReference>
<sequence>MLPFAIVDFLDGGGVAVVPCKWFTGPEESACYWPPGRVNISKAVKNEVIPNSDWPQFKVRVLGKSGNYAHATAKLLKSEETSDLHTESDSGGNVGKGKRKRRPVSLSSSEEELDGAGYDRPPFSVPLLPQVPEIHQPEPPQLLNIRPFVQSPPPSTPSAVTPDRRLQQGTNNATFRDGISVRLLSLLEEIKETQRVHGKMIQSLLTQRDGNTVAVLPQDILFPLKTVSDVEAMELKLADPTVLKEVVAVVADIGGSTVDEATRRMMAFLLDHSLSREYNFVGRHGKREFRGLKLFEVIYGSLKKNALTNQINRKEAEKAVSKWLIGARDRGGNRTARARGAEQDG</sequence>
<accession>A0A9W7WC92</accession>
<evidence type="ECO:0000313" key="2">
    <source>
        <dbReference type="EMBL" id="KAI7793920.1"/>
    </source>
</evidence>
<dbReference type="EMBL" id="JAFHDT010000021">
    <property type="protein sequence ID" value="KAI7793920.1"/>
    <property type="molecule type" value="Genomic_DNA"/>
</dbReference>
<gene>
    <name evidence="2" type="ORF">IRJ41_008296</name>
</gene>
<reference evidence="2" key="1">
    <citation type="submission" date="2021-02" db="EMBL/GenBank/DDBJ databases">
        <title>Comparative genomics reveals that relaxation of natural selection precedes convergent phenotypic evolution of cavefish.</title>
        <authorList>
            <person name="Peng Z."/>
        </authorList>
    </citation>
    <scope>NUCLEOTIDE SEQUENCE</scope>
    <source>
        <tissue evidence="2">Muscle</tissue>
    </source>
</reference>
<organism evidence="2 3">
    <name type="scientific">Triplophysa rosa</name>
    <name type="common">Cave loach</name>
    <dbReference type="NCBI Taxonomy" id="992332"/>
    <lineage>
        <taxon>Eukaryota</taxon>
        <taxon>Metazoa</taxon>
        <taxon>Chordata</taxon>
        <taxon>Craniata</taxon>
        <taxon>Vertebrata</taxon>
        <taxon>Euteleostomi</taxon>
        <taxon>Actinopterygii</taxon>
        <taxon>Neopterygii</taxon>
        <taxon>Teleostei</taxon>
        <taxon>Ostariophysi</taxon>
        <taxon>Cypriniformes</taxon>
        <taxon>Nemacheilidae</taxon>
        <taxon>Triplophysa</taxon>
    </lineage>
</organism>
<keyword evidence="3" id="KW-1185">Reference proteome</keyword>
<evidence type="ECO:0000256" key="1">
    <source>
        <dbReference type="SAM" id="MobiDB-lite"/>
    </source>
</evidence>
<evidence type="ECO:0000313" key="3">
    <source>
        <dbReference type="Proteomes" id="UP001059041"/>
    </source>
</evidence>
<dbReference type="PANTHER" id="PTHR34153">
    <property type="entry name" value="SI:CH211-262H13.3-RELATED-RELATED"/>
    <property type="match status" value="1"/>
</dbReference>